<feature type="compositionally biased region" description="Acidic residues" evidence="1">
    <location>
        <begin position="110"/>
        <end position="135"/>
    </location>
</feature>
<evidence type="ECO:0000313" key="2">
    <source>
        <dbReference type="EMBL" id="GBP24159.1"/>
    </source>
</evidence>
<reference evidence="2 3" key="1">
    <citation type="journal article" date="2019" name="Commun. Biol.">
        <title>The bagworm genome reveals a unique fibroin gene that provides high tensile strength.</title>
        <authorList>
            <person name="Kono N."/>
            <person name="Nakamura H."/>
            <person name="Ohtoshi R."/>
            <person name="Tomita M."/>
            <person name="Numata K."/>
            <person name="Arakawa K."/>
        </authorList>
    </citation>
    <scope>NUCLEOTIDE SEQUENCE [LARGE SCALE GENOMIC DNA]</scope>
</reference>
<feature type="compositionally biased region" description="Basic and acidic residues" evidence="1">
    <location>
        <begin position="83"/>
        <end position="109"/>
    </location>
</feature>
<protein>
    <submittedName>
        <fullName evidence="2">Uncharacterized protein</fullName>
    </submittedName>
</protein>
<accession>A0A4C1UCS3</accession>
<name>A0A4C1UCS3_EUMVA</name>
<organism evidence="2 3">
    <name type="scientific">Eumeta variegata</name>
    <name type="common">Bagworm moth</name>
    <name type="synonym">Eumeta japonica</name>
    <dbReference type="NCBI Taxonomy" id="151549"/>
    <lineage>
        <taxon>Eukaryota</taxon>
        <taxon>Metazoa</taxon>
        <taxon>Ecdysozoa</taxon>
        <taxon>Arthropoda</taxon>
        <taxon>Hexapoda</taxon>
        <taxon>Insecta</taxon>
        <taxon>Pterygota</taxon>
        <taxon>Neoptera</taxon>
        <taxon>Endopterygota</taxon>
        <taxon>Lepidoptera</taxon>
        <taxon>Glossata</taxon>
        <taxon>Ditrysia</taxon>
        <taxon>Tineoidea</taxon>
        <taxon>Psychidae</taxon>
        <taxon>Oiketicinae</taxon>
        <taxon>Eumeta</taxon>
    </lineage>
</organism>
<dbReference type="AlphaFoldDB" id="A0A4C1UCS3"/>
<comment type="caution">
    <text evidence="2">The sequence shown here is derived from an EMBL/GenBank/DDBJ whole genome shotgun (WGS) entry which is preliminary data.</text>
</comment>
<sequence length="135" mass="15139">MANWFPVLSFIAFREADELANHQRLGSYSRTHPRGVISALPAFWIGVGYPIQGDSWRGSSIVANSESHKFSSTTFLRCAASPADERRAERTAHRTKESKKRASDTRVSEESESECESDLDSFSDESNESNDEDFT</sequence>
<dbReference type="Proteomes" id="UP000299102">
    <property type="component" value="Unassembled WGS sequence"/>
</dbReference>
<feature type="region of interest" description="Disordered" evidence="1">
    <location>
        <begin position="80"/>
        <end position="135"/>
    </location>
</feature>
<evidence type="ECO:0000256" key="1">
    <source>
        <dbReference type="SAM" id="MobiDB-lite"/>
    </source>
</evidence>
<proteinExistence type="predicted"/>
<dbReference type="EMBL" id="BGZK01000158">
    <property type="protein sequence ID" value="GBP24159.1"/>
    <property type="molecule type" value="Genomic_DNA"/>
</dbReference>
<evidence type="ECO:0000313" key="3">
    <source>
        <dbReference type="Proteomes" id="UP000299102"/>
    </source>
</evidence>
<keyword evidence="3" id="KW-1185">Reference proteome</keyword>
<gene>
    <name evidence="2" type="ORF">EVAR_10383_1</name>
</gene>